<reference evidence="2" key="1">
    <citation type="journal article" date="2007" name="Science">
        <title>Draft genome of the filarial nematode parasite Brugia malayi.</title>
        <authorList>
            <person name="Ghedin E."/>
            <person name="Wang S."/>
            <person name="Spiro D."/>
            <person name="Caler E."/>
            <person name="Zhao Q."/>
            <person name="Crabtree J."/>
            <person name="Allen J.E."/>
            <person name="Delcher A.L."/>
            <person name="Guiliano D.B."/>
            <person name="Miranda-Saavedra D."/>
            <person name="Angiuoli S.V."/>
            <person name="Creasy T."/>
            <person name="Amedeo P."/>
            <person name="Haas B."/>
            <person name="El-Sayed N.M."/>
            <person name="Wortman J.R."/>
            <person name="Feldblyum T."/>
            <person name="Tallon L."/>
            <person name="Schatz M."/>
            <person name="Shumway M."/>
            <person name="Koo H."/>
            <person name="Salzberg S.L."/>
            <person name="Schobel S."/>
            <person name="Pertea M."/>
            <person name="Pop M."/>
            <person name="White O."/>
            <person name="Barton G.J."/>
            <person name="Carlow C.K."/>
            <person name="Crawford M.J."/>
            <person name="Daub J."/>
            <person name="Dimmic M.W."/>
            <person name="Estes C.F."/>
            <person name="Foster J.M."/>
            <person name="Ganatra M."/>
            <person name="Gregory W.F."/>
            <person name="Johnson N.M."/>
            <person name="Jin J."/>
            <person name="Komuniecki R."/>
            <person name="Korf I."/>
            <person name="Kumar S."/>
            <person name="Laney S."/>
            <person name="Li B.W."/>
            <person name="Li W."/>
            <person name="Lindblom T.H."/>
            <person name="Lustigman S."/>
            <person name="Ma D."/>
            <person name="Maina C.V."/>
            <person name="Martin D.M."/>
            <person name="McCarter J.P."/>
            <person name="McReynolds L."/>
            <person name="Mitreva M."/>
            <person name="Nutman T.B."/>
            <person name="Parkinson J."/>
            <person name="Peregrin-Alvarez J.M."/>
            <person name="Poole C."/>
            <person name="Ren Q."/>
            <person name="Saunders L."/>
            <person name="Sluder A.E."/>
            <person name="Smith K."/>
            <person name="Stanke M."/>
            <person name="Unnasch T.R."/>
            <person name="Ware J."/>
            <person name="Wei A.D."/>
            <person name="Weil G."/>
            <person name="Williams D.J."/>
            <person name="Zhang Y."/>
            <person name="Williams S.A."/>
            <person name="Fraser-Liggett C."/>
            <person name="Slatko B."/>
            <person name="Blaxter M.L."/>
            <person name="Scott A.L."/>
        </authorList>
    </citation>
    <scope>NUCLEOTIDE SEQUENCE</scope>
    <source>
        <strain evidence="2">FR3</strain>
    </source>
</reference>
<reference evidence="2" key="2">
    <citation type="submission" date="2012-12" db="EMBL/GenBank/DDBJ databases">
        <authorList>
            <person name="Gao Y.W."/>
            <person name="Fan S.T."/>
            <person name="Sun H.T."/>
            <person name="Wang Z."/>
            <person name="Gao X.L."/>
            <person name="Li Y.G."/>
            <person name="Wang T.C."/>
            <person name="Zhang K."/>
            <person name="Xu W.W."/>
            <person name="Yu Z.J."/>
            <person name="Xia X.Z."/>
        </authorList>
    </citation>
    <scope>NUCLEOTIDE SEQUENCE</scope>
    <source>
        <strain evidence="2">FR3</strain>
    </source>
</reference>
<keyword evidence="1" id="KW-0732">Signal</keyword>
<feature type="signal peptide" evidence="1">
    <location>
        <begin position="1"/>
        <end position="19"/>
    </location>
</feature>
<organism evidence="2">
    <name type="scientific">Brugia malayi</name>
    <name type="common">Filarial nematode worm</name>
    <dbReference type="NCBI Taxonomy" id="6279"/>
    <lineage>
        <taxon>Eukaryota</taxon>
        <taxon>Metazoa</taxon>
        <taxon>Ecdysozoa</taxon>
        <taxon>Nematoda</taxon>
        <taxon>Chromadorea</taxon>
        <taxon>Rhabditida</taxon>
        <taxon>Spirurina</taxon>
        <taxon>Spiruromorpha</taxon>
        <taxon>Filarioidea</taxon>
        <taxon>Onchocercidae</taxon>
        <taxon>Brugia</taxon>
    </lineage>
</organism>
<feature type="chain" id="PRO_5009779335" evidence="1">
    <location>
        <begin position="20"/>
        <end position="134"/>
    </location>
</feature>
<accession>A0A0J9XP36</accession>
<protein>
    <submittedName>
        <fullName evidence="2">Bm1201</fullName>
    </submittedName>
</protein>
<dbReference type="InterPro" id="IPR008451">
    <property type="entry name" value="Chromadorea_ALT"/>
</dbReference>
<evidence type="ECO:0000313" key="3">
    <source>
        <dbReference type="WormBase" id="Bm1201"/>
    </source>
</evidence>
<name>A0A0J9XP36_BRUMA</name>
<gene>
    <name evidence="2 3" type="ORF">Bm1201</name>
    <name evidence="2" type="ORF">BM_Bm1201</name>
</gene>
<sequence length="134" mass="15760">MWSLLILVVTLCFTHSSFGSSTSHCKSSDDPNTDCIGAYFVQTDGKIQQCIEHKDCYDYREPILWCRPNPEQKWMKDGCHCDLKLHSCIINRQSYGRLEYTHCRSAFNWKDSFIHSFTSRLSRDRTFIHIEIEV</sequence>
<dbReference type="OMA" id="LEYTHCR"/>
<dbReference type="WormBase" id="Bm1201">
    <property type="protein sequence ID" value="BM41431"/>
    <property type="gene ID" value="WBGene00221462"/>
</dbReference>
<dbReference type="Pfam" id="PF05535">
    <property type="entry name" value="Chromadorea_ALT"/>
    <property type="match status" value="1"/>
</dbReference>
<dbReference type="EMBL" id="LN856839">
    <property type="protein sequence ID" value="CDP92575.1"/>
    <property type="molecule type" value="Genomic_DNA"/>
</dbReference>
<proteinExistence type="predicted"/>
<evidence type="ECO:0000256" key="1">
    <source>
        <dbReference type="SAM" id="SignalP"/>
    </source>
</evidence>
<dbReference type="AlphaFoldDB" id="A0A0J9XP36"/>
<evidence type="ECO:0000313" key="2">
    <source>
        <dbReference type="EMBL" id="CDP92575.1"/>
    </source>
</evidence>